<comment type="caution">
    <text evidence="1">The sequence shown here is derived from an EMBL/GenBank/DDBJ whole genome shotgun (WGS) entry which is preliminary data.</text>
</comment>
<sequence>MLNPFNDANDCTIDSIRKYMLEIILHQQRTLHLLKQKTLMQTQEDHSNQTQALNSDSLKVDLVVKQNSCSEKEDSNSETASNKSAKECSLIHDTTKIFIHESIQDVKAKRKMHGIFSISSFTPSSSFKR</sequence>
<accession>A0ABQ5F4Z2</accession>
<protein>
    <submittedName>
        <fullName evidence="1">Uncharacterized protein</fullName>
    </submittedName>
</protein>
<reference evidence="1" key="1">
    <citation type="journal article" date="2022" name="Int. J. Mol. Sci.">
        <title>Draft Genome of Tanacetum Coccineum: Genomic Comparison of Closely Related Tanacetum-Family Plants.</title>
        <authorList>
            <person name="Yamashiro T."/>
            <person name="Shiraishi A."/>
            <person name="Nakayama K."/>
            <person name="Satake H."/>
        </authorList>
    </citation>
    <scope>NUCLEOTIDE SEQUENCE</scope>
</reference>
<evidence type="ECO:0000313" key="2">
    <source>
        <dbReference type="Proteomes" id="UP001151760"/>
    </source>
</evidence>
<evidence type="ECO:0000313" key="1">
    <source>
        <dbReference type="EMBL" id="GJT58292.1"/>
    </source>
</evidence>
<proteinExistence type="predicted"/>
<gene>
    <name evidence="1" type="ORF">Tco_0993346</name>
</gene>
<organism evidence="1 2">
    <name type="scientific">Tanacetum coccineum</name>
    <dbReference type="NCBI Taxonomy" id="301880"/>
    <lineage>
        <taxon>Eukaryota</taxon>
        <taxon>Viridiplantae</taxon>
        <taxon>Streptophyta</taxon>
        <taxon>Embryophyta</taxon>
        <taxon>Tracheophyta</taxon>
        <taxon>Spermatophyta</taxon>
        <taxon>Magnoliopsida</taxon>
        <taxon>eudicotyledons</taxon>
        <taxon>Gunneridae</taxon>
        <taxon>Pentapetalae</taxon>
        <taxon>asterids</taxon>
        <taxon>campanulids</taxon>
        <taxon>Asterales</taxon>
        <taxon>Asteraceae</taxon>
        <taxon>Asteroideae</taxon>
        <taxon>Anthemideae</taxon>
        <taxon>Anthemidinae</taxon>
        <taxon>Tanacetum</taxon>
    </lineage>
</organism>
<keyword evidence="2" id="KW-1185">Reference proteome</keyword>
<dbReference type="Proteomes" id="UP001151760">
    <property type="component" value="Unassembled WGS sequence"/>
</dbReference>
<name>A0ABQ5F4Z2_9ASTR</name>
<dbReference type="EMBL" id="BQNB010017006">
    <property type="protein sequence ID" value="GJT58292.1"/>
    <property type="molecule type" value="Genomic_DNA"/>
</dbReference>
<reference evidence="1" key="2">
    <citation type="submission" date="2022-01" db="EMBL/GenBank/DDBJ databases">
        <authorList>
            <person name="Yamashiro T."/>
            <person name="Shiraishi A."/>
            <person name="Satake H."/>
            <person name="Nakayama K."/>
        </authorList>
    </citation>
    <scope>NUCLEOTIDE SEQUENCE</scope>
</reference>